<keyword evidence="1" id="KW-0479">Metal-binding</keyword>
<dbReference type="PANTHER" id="PTHR12326:SF3">
    <property type="entry name" value="DIFFERENTIALLY EXPRESSED IN FDCP 8 HOMOLOG"/>
    <property type="match status" value="1"/>
</dbReference>
<evidence type="ECO:0000259" key="6">
    <source>
        <dbReference type="PROSITE" id="PS50081"/>
    </source>
</evidence>
<dbReference type="Pfam" id="PF13901">
    <property type="entry name" value="RH_dom"/>
    <property type="match status" value="1"/>
</dbReference>
<evidence type="ECO:0000313" key="7">
    <source>
        <dbReference type="EMBL" id="MDE46802.1"/>
    </source>
</evidence>
<feature type="region of interest" description="Disordered" evidence="5">
    <location>
        <begin position="397"/>
        <end position="458"/>
    </location>
</feature>
<keyword evidence="4" id="KW-0862">Zinc</keyword>
<gene>
    <name evidence="7" type="primary">def8-a</name>
    <name evidence="7" type="ORF">g.13024</name>
</gene>
<keyword evidence="3" id="KW-0863">Zinc-finger</keyword>
<accession>A0A6G1SA26</accession>
<feature type="compositionally biased region" description="Polar residues" evidence="5">
    <location>
        <begin position="397"/>
        <end position="409"/>
    </location>
</feature>
<dbReference type="InterPro" id="IPR051366">
    <property type="entry name" value="DEF8"/>
</dbReference>
<protein>
    <submittedName>
        <fullName evidence="7">Differentially expressed in FDCP 8 A</fullName>
    </submittedName>
</protein>
<dbReference type="InterPro" id="IPR025258">
    <property type="entry name" value="RH_dom"/>
</dbReference>
<evidence type="ECO:0000256" key="3">
    <source>
        <dbReference type="ARBA" id="ARBA00022771"/>
    </source>
</evidence>
<dbReference type="EMBL" id="GGYP01002031">
    <property type="protein sequence ID" value="MDE46802.1"/>
    <property type="molecule type" value="Transcribed_RNA"/>
</dbReference>
<reference evidence="7" key="1">
    <citation type="submission" date="2018-10" db="EMBL/GenBank/DDBJ databases">
        <title>Transcriptome assembly of Aceria tosichella (Wheat curl mite) Type 2.</title>
        <authorList>
            <person name="Scully E.D."/>
            <person name="Geib S.M."/>
            <person name="Palmer N.A."/>
            <person name="Gupta A.K."/>
            <person name="Sarath G."/>
            <person name="Tatineni S."/>
        </authorList>
    </citation>
    <scope>NUCLEOTIDE SEQUENCE</scope>
    <source>
        <strain evidence="7">LincolnNE</strain>
    </source>
</reference>
<dbReference type="PANTHER" id="PTHR12326">
    <property type="entry name" value="PLECKSTRIN HOMOLOGY DOMAIN CONTAINING PROTEIN"/>
    <property type="match status" value="1"/>
</dbReference>
<evidence type="ECO:0000256" key="1">
    <source>
        <dbReference type="ARBA" id="ARBA00022723"/>
    </source>
</evidence>
<organism evidence="7">
    <name type="scientific">Aceria tosichella</name>
    <name type="common">wheat curl mite</name>
    <dbReference type="NCBI Taxonomy" id="561515"/>
    <lineage>
        <taxon>Eukaryota</taxon>
        <taxon>Metazoa</taxon>
        <taxon>Ecdysozoa</taxon>
        <taxon>Arthropoda</taxon>
        <taxon>Chelicerata</taxon>
        <taxon>Arachnida</taxon>
        <taxon>Acari</taxon>
        <taxon>Acariformes</taxon>
        <taxon>Trombidiformes</taxon>
        <taxon>Prostigmata</taxon>
        <taxon>Eupodina</taxon>
        <taxon>Eriophyoidea</taxon>
        <taxon>Eriophyidae</taxon>
        <taxon>Eriophyinae</taxon>
        <taxon>Aceriini</taxon>
        <taxon>Aceria</taxon>
    </lineage>
</organism>
<dbReference type="AlphaFoldDB" id="A0A6G1SA26"/>
<evidence type="ECO:0000256" key="2">
    <source>
        <dbReference type="ARBA" id="ARBA00022737"/>
    </source>
</evidence>
<dbReference type="GO" id="GO:0008270">
    <property type="term" value="F:zinc ion binding"/>
    <property type="evidence" value="ECO:0007669"/>
    <property type="project" value="UniProtKB-KW"/>
</dbReference>
<dbReference type="PROSITE" id="PS50081">
    <property type="entry name" value="ZF_DAG_PE_2"/>
    <property type="match status" value="1"/>
</dbReference>
<feature type="domain" description="Phorbol-ester/DAG-type" evidence="6">
    <location>
        <begin position="332"/>
        <end position="387"/>
    </location>
</feature>
<evidence type="ECO:0000256" key="4">
    <source>
        <dbReference type="ARBA" id="ARBA00022833"/>
    </source>
</evidence>
<dbReference type="InterPro" id="IPR002219">
    <property type="entry name" value="PKC_DAG/PE"/>
</dbReference>
<dbReference type="SMART" id="SM01175">
    <property type="entry name" value="DUF4206"/>
    <property type="match status" value="1"/>
</dbReference>
<feature type="compositionally biased region" description="Polar residues" evidence="5">
    <location>
        <begin position="432"/>
        <end position="458"/>
    </location>
</feature>
<name>A0A6G1SA26_9ACAR</name>
<sequence>MPSGSCDGSEENTRDDQSLISSSDIMCNGHRFVKSTLFQTPGYLADLSPYISAVISSRLLATPIQITANAIRPLGPLATSILPARATNYILSGTLTCEYCLHQVSQDSFNDGRICPSLLLERLHISSESNFVLAEQLLEAQERRSTEHKKNQHDANYYIDELLIMKITPEIGLHAQGFACINCDKRIDLNSSRLCNYDGRYYCYSCHTGSDLVPIPARVLRNWDFTPKPVSKSSLQKVCFLRTKPVFFNLFQTNSTLYGFLDRLVEIKQIREQIQLMLKYLAVCGQPNKPHLSTIPKHFLEPNLLNYFTLDDLLDINHVYDLLNGLQASLEQHIVKQCESCRGKGFYCELCKDPHDVLYPFSKNSGSCQKCQTVYHKNCFHRKKKNCPKCQRLSLKSKMSTPDSGTAMSHESLRPAASSGNDSHETEDIITLQYQSTGESEEVNTSGASNALGTDQSD</sequence>
<evidence type="ECO:0000256" key="5">
    <source>
        <dbReference type="SAM" id="MobiDB-lite"/>
    </source>
</evidence>
<keyword evidence="2" id="KW-0677">Repeat</keyword>
<proteinExistence type="predicted"/>